<evidence type="ECO:0000313" key="1">
    <source>
        <dbReference type="EMBL" id="MBX73810.1"/>
    </source>
</evidence>
<organism evidence="1">
    <name type="scientific">Rhizophora mucronata</name>
    <name type="common">Asiatic mangrove</name>
    <dbReference type="NCBI Taxonomy" id="61149"/>
    <lineage>
        <taxon>Eukaryota</taxon>
        <taxon>Viridiplantae</taxon>
        <taxon>Streptophyta</taxon>
        <taxon>Embryophyta</taxon>
        <taxon>Tracheophyta</taxon>
        <taxon>Spermatophyta</taxon>
        <taxon>Magnoliopsida</taxon>
        <taxon>eudicotyledons</taxon>
        <taxon>Gunneridae</taxon>
        <taxon>Pentapetalae</taxon>
        <taxon>rosids</taxon>
        <taxon>fabids</taxon>
        <taxon>Malpighiales</taxon>
        <taxon>Rhizophoraceae</taxon>
        <taxon>Rhizophora</taxon>
    </lineage>
</organism>
<sequence length="39" mass="4665">MLAYLNRPVYTNRPLMHRSKSPPKVLNPKIDFKLFAFFL</sequence>
<accession>A0A2P2R3Q2</accession>
<protein>
    <submittedName>
        <fullName evidence="1">Uncharacterized protein</fullName>
    </submittedName>
</protein>
<dbReference type="EMBL" id="GGEC01093326">
    <property type="protein sequence ID" value="MBX73810.1"/>
    <property type="molecule type" value="Transcribed_RNA"/>
</dbReference>
<reference evidence="1" key="1">
    <citation type="submission" date="2018-02" db="EMBL/GenBank/DDBJ databases">
        <title>Rhizophora mucronata_Transcriptome.</title>
        <authorList>
            <person name="Meera S.P."/>
            <person name="Sreeshan A."/>
            <person name="Augustine A."/>
        </authorList>
    </citation>
    <scope>NUCLEOTIDE SEQUENCE</scope>
    <source>
        <tissue evidence="1">Leaf</tissue>
    </source>
</reference>
<proteinExistence type="predicted"/>
<dbReference type="AlphaFoldDB" id="A0A2P2R3Q2"/>
<name>A0A2P2R3Q2_RHIMU</name>